<dbReference type="AlphaFoldDB" id="A0A9R1G2T3"/>
<gene>
    <name evidence="2" type="ORF">CFC21_049855</name>
</gene>
<dbReference type="Pfam" id="PF23635">
    <property type="entry name" value="Beta-prop_AT5G49610-like"/>
    <property type="match status" value="1"/>
</dbReference>
<evidence type="ECO:0000313" key="2">
    <source>
        <dbReference type="EMBL" id="KAF7039912.1"/>
    </source>
</evidence>
<protein>
    <recommendedName>
        <fullName evidence="1">F-box protein AT5G49610-like beta-propeller domain-containing protein</fullName>
    </recommendedName>
</protein>
<reference evidence="2" key="2">
    <citation type="submission" date="2020-03" db="EMBL/GenBank/DDBJ databases">
        <title>The second near-complete assembly of the hexaploid bread wheat (Triticum aestivum) genome.</title>
        <authorList>
            <person name="Zimin A.V."/>
            <person name="Puiu D."/>
            <person name="Shumante A."/>
            <person name="Alonge M."/>
            <person name="Salzberg S.L."/>
        </authorList>
    </citation>
    <scope>NUCLEOTIDE SEQUENCE</scope>
    <source>
        <tissue evidence="2">Leaf</tissue>
    </source>
</reference>
<sequence length="241" mass="27912">MVVIPPYPRHKLQDGYFCTFSELFLKERGNDLSYFCVLMESSKERTKSTVHMYMLQDGVWCVHASATMQLPFLPQKLNPLLVGNKIYMAATPSEIIVLDLTALSFSTFQLPQGLVISDRRTMLSRADDDSGVYLIHLNEFQLRIWLHTGENCLLMDTICLREMCAKWRVPDHTHEVSMKHVGRNAEFVFLEMGPCLLYLGIKCRTLCKVYERTNEIPWLGFIHPYMMIWPPTFPVLKDDPA</sequence>
<dbReference type="EMBL" id="CM022219">
    <property type="protein sequence ID" value="KAF7039912.1"/>
    <property type="molecule type" value="Genomic_DNA"/>
</dbReference>
<organism evidence="2">
    <name type="scientific">Triticum aestivum</name>
    <name type="common">Wheat</name>
    <dbReference type="NCBI Taxonomy" id="4565"/>
    <lineage>
        <taxon>Eukaryota</taxon>
        <taxon>Viridiplantae</taxon>
        <taxon>Streptophyta</taxon>
        <taxon>Embryophyta</taxon>
        <taxon>Tracheophyta</taxon>
        <taxon>Spermatophyta</taxon>
        <taxon>Magnoliopsida</taxon>
        <taxon>Liliopsida</taxon>
        <taxon>Poales</taxon>
        <taxon>Poaceae</taxon>
        <taxon>BOP clade</taxon>
        <taxon>Pooideae</taxon>
        <taxon>Triticodae</taxon>
        <taxon>Triticeae</taxon>
        <taxon>Triticinae</taxon>
        <taxon>Triticum</taxon>
    </lineage>
</organism>
<name>A0A9R1G2T3_WHEAT</name>
<proteinExistence type="predicted"/>
<feature type="non-terminal residue" evidence="2">
    <location>
        <position position="241"/>
    </location>
</feature>
<dbReference type="Proteomes" id="UP000815260">
    <property type="component" value="Chromosome 3D"/>
</dbReference>
<reference evidence="2" key="1">
    <citation type="journal article" date="2017" name="Gigascience">
        <title>The first near-complete assembly of the hexaploid bread wheat genome, Triticum aestivum.</title>
        <authorList>
            <person name="Zimin A.V."/>
            <person name="Puiu D."/>
            <person name="Hall R."/>
            <person name="Kingan S."/>
            <person name="Clavijo B.J."/>
            <person name="Salzberg S.L."/>
        </authorList>
    </citation>
    <scope>NUCLEOTIDE SEQUENCE</scope>
    <source>
        <tissue evidence="2">Leaf</tissue>
    </source>
</reference>
<accession>A0A9R1G2T3</accession>
<dbReference type="InterPro" id="IPR056594">
    <property type="entry name" value="AT5G49610-like_b-prop"/>
</dbReference>
<evidence type="ECO:0000259" key="1">
    <source>
        <dbReference type="Pfam" id="PF23635"/>
    </source>
</evidence>
<feature type="domain" description="F-box protein AT5G49610-like beta-propeller" evidence="1">
    <location>
        <begin position="1"/>
        <end position="233"/>
    </location>
</feature>
<comment type="caution">
    <text evidence="2">The sequence shown here is derived from an EMBL/GenBank/DDBJ whole genome shotgun (WGS) entry which is preliminary data.</text>
</comment>
<dbReference type="OrthoDB" id="592687at2759"/>
<dbReference type="PANTHER" id="PTHR33207">
    <property type="entry name" value="F-BOX DOMAIN CONTAINING PROTEIN-RELATED"/>
    <property type="match status" value="1"/>
</dbReference>